<gene>
    <name evidence="1" type="ORF">NCTC10926_02850</name>
</gene>
<proteinExistence type="predicted"/>
<dbReference type="AlphaFoldDB" id="A0A380Z191"/>
<dbReference type="EMBL" id="UFSW01000002">
    <property type="protein sequence ID" value="SUV40792.1"/>
    <property type="molecule type" value="Genomic_DNA"/>
</dbReference>
<name>A0A380Z191_AVIPA</name>
<evidence type="ECO:0000313" key="2">
    <source>
        <dbReference type="Proteomes" id="UP000254620"/>
    </source>
</evidence>
<accession>A0A380Z191</accession>
<evidence type="ECO:0000313" key="1">
    <source>
        <dbReference type="EMBL" id="SUV40792.1"/>
    </source>
</evidence>
<dbReference type="Proteomes" id="UP000254620">
    <property type="component" value="Unassembled WGS sequence"/>
</dbReference>
<sequence length="42" mass="4651">MLKSLDWSEKEGVELLDIPPLAVLCASMKLILKIINAIQSII</sequence>
<reference evidence="1 2" key="1">
    <citation type="submission" date="2018-06" db="EMBL/GenBank/DDBJ databases">
        <authorList>
            <consortium name="Pathogen Informatics"/>
            <person name="Doyle S."/>
        </authorList>
    </citation>
    <scope>NUCLEOTIDE SEQUENCE [LARGE SCALE GENOMIC DNA]</scope>
    <source>
        <strain evidence="1 2">NCTC10926</strain>
    </source>
</reference>
<protein>
    <submittedName>
        <fullName evidence="1">Uncharacterized protein</fullName>
    </submittedName>
</protein>
<organism evidence="1 2">
    <name type="scientific">Avibacterium paragallinarum</name>
    <name type="common">Haemophilus gallinarum</name>
    <dbReference type="NCBI Taxonomy" id="728"/>
    <lineage>
        <taxon>Bacteria</taxon>
        <taxon>Pseudomonadati</taxon>
        <taxon>Pseudomonadota</taxon>
        <taxon>Gammaproteobacteria</taxon>
        <taxon>Pasteurellales</taxon>
        <taxon>Pasteurellaceae</taxon>
        <taxon>Avibacterium</taxon>
    </lineage>
</organism>